<dbReference type="AlphaFoldDB" id="A0AAN9XNI8"/>
<organism evidence="4 5">
    <name type="scientific">Psophocarpus tetragonolobus</name>
    <name type="common">Winged bean</name>
    <name type="synonym">Dolichos tetragonolobus</name>
    <dbReference type="NCBI Taxonomy" id="3891"/>
    <lineage>
        <taxon>Eukaryota</taxon>
        <taxon>Viridiplantae</taxon>
        <taxon>Streptophyta</taxon>
        <taxon>Embryophyta</taxon>
        <taxon>Tracheophyta</taxon>
        <taxon>Spermatophyta</taxon>
        <taxon>Magnoliopsida</taxon>
        <taxon>eudicotyledons</taxon>
        <taxon>Gunneridae</taxon>
        <taxon>Pentapetalae</taxon>
        <taxon>rosids</taxon>
        <taxon>fabids</taxon>
        <taxon>Fabales</taxon>
        <taxon>Fabaceae</taxon>
        <taxon>Papilionoideae</taxon>
        <taxon>50 kb inversion clade</taxon>
        <taxon>NPAAA clade</taxon>
        <taxon>indigoferoid/millettioid clade</taxon>
        <taxon>Phaseoleae</taxon>
        <taxon>Psophocarpus</taxon>
    </lineage>
</organism>
<dbReference type="EMBL" id="JAYMYS010000003">
    <property type="protein sequence ID" value="KAK7399832.1"/>
    <property type="molecule type" value="Genomic_DNA"/>
</dbReference>
<dbReference type="GO" id="GO:0016853">
    <property type="term" value="F:isomerase activity"/>
    <property type="evidence" value="ECO:0007669"/>
    <property type="project" value="UniProtKB-KW"/>
</dbReference>
<gene>
    <name evidence="4" type="ORF">VNO78_11025</name>
</gene>
<evidence type="ECO:0000313" key="5">
    <source>
        <dbReference type="Proteomes" id="UP001386955"/>
    </source>
</evidence>
<dbReference type="InterPro" id="IPR036291">
    <property type="entry name" value="NAD(P)-bd_dom_sf"/>
</dbReference>
<proteinExistence type="inferred from homology"/>
<name>A0AAN9XNI8_PSOTE</name>
<accession>A0AAN9XNI8</accession>
<keyword evidence="5" id="KW-1185">Reference proteome</keyword>
<dbReference type="PANTHER" id="PTHR43574">
    <property type="entry name" value="EPIMERASE-RELATED"/>
    <property type="match status" value="1"/>
</dbReference>
<dbReference type="Gene3D" id="3.40.50.720">
    <property type="entry name" value="NAD(P)-binding Rossmann-like Domain"/>
    <property type="match status" value="1"/>
</dbReference>
<reference evidence="4 5" key="1">
    <citation type="submission" date="2024-01" db="EMBL/GenBank/DDBJ databases">
        <title>The genomes of 5 underutilized Papilionoideae crops provide insights into root nodulation and disease resistanc.</title>
        <authorList>
            <person name="Jiang F."/>
        </authorList>
    </citation>
    <scope>NUCLEOTIDE SEQUENCE [LARGE SCALE GENOMIC DNA]</scope>
    <source>
        <strain evidence="4">DUOXIRENSHENG_FW03</strain>
        <tissue evidence="4">Leaves</tissue>
    </source>
</reference>
<dbReference type="SUPFAM" id="SSF51735">
    <property type="entry name" value="NAD(P)-binding Rossmann-fold domains"/>
    <property type="match status" value="1"/>
</dbReference>
<dbReference type="Proteomes" id="UP001386955">
    <property type="component" value="Unassembled WGS sequence"/>
</dbReference>
<evidence type="ECO:0000256" key="3">
    <source>
        <dbReference type="ARBA" id="ARBA00023235"/>
    </source>
</evidence>
<keyword evidence="3" id="KW-0413">Isomerase</keyword>
<evidence type="ECO:0000256" key="1">
    <source>
        <dbReference type="ARBA" id="ARBA00007637"/>
    </source>
</evidence>
<evidence type="ECO:0008006" key="6">
    <source>
        <dbReference type="Google" id="ProtNLM"/>
    </source>
</evidence>
<protein>
    <recommendedName>
        <fullName evidence="6">NAD(P)-binding domain-containing protein</fullName>
    </recommendedName>
</protein>
<comment type="caution">
    <text evidence="4">The sequence shown here is derived from an EMBL/GenBank/DDBJ whole genome shotgun (WGS) entry which is preliminary data.</text>
</comment>
<evidence type="ECO:0000313" key="4">
    <source>
        <dbReference type="EMBL" id="KAK7399832.1"/>
    </source>
</evidence>
<evidence type="ECO:0000256" key="2">
    <source>
        <dbReference type="ARBA" id="ARBA00023027"/>
    </source>
</evidence>
<comment type="similarity">
    <text evidence="1">Belongs to the NAD(P)-dependent epimerase/dehydratase family.</text>
</comment>
<keyword evidence="2" id="KW-0520">NAD</keyword>
<sequence>MIIMGTTSFPTTNVVVFKPQNLTGNFPNLVRCLGFLTPKPPHLRSSHSNLASRVKFTPFSLSKATHLKVSHDALSPTEQSLSSSPKVIGEHDLLIVGPGVLGRLVAQKWCQEIPGCQVYGQTMTTNHHDELIQMGIKPSLKWTEATHKFHNVIYCAPPSRSPDYAGNVRLAALSWNGEGSFLFTSSSSPYDCNDNGSCDEDSPVVPIGSSPRVDVILKAESVVLEFGGSVLRLAGLYISLLGFKLLELQEFFYRGAHNYYLEKGIVDIRPDHILNLIHYEDAASLAVAILKKKFRGQIFLGCDNHPLSRQEMMDLVNKSGKFSKKFDKFTGTDDPLGKRLNNTRTRQVVGWEPKYPSFPRFLESSM</sequence>